<dbReference type="GO" id="GO:0005509">
    <property type="term" value="F:calcium ion binding"/>
    <property type="evidence" value="ECO:0007669"/>
    <property type="project" value="InterPro"/>
</dbReference>
<dbReference type="EMBL" id="VSWD01000009">
    <property type="protein sequence ID" value="KAK3093703.1"/>
    <property type="molecule type" value="Genomic_DNA"/>
</dbReference>
<evidence type="ECO:0000313" key="14">
    <source>
        <dbReference type="EMBL" id="KAK3093703.1"/>
    </source>
</evidence>
<evidence type="ECO:0000256" key="8">
    <source>
        <dbReference type="ARBA" id="ARBA00022989"/>
    </source>
</evidence>
<feature type="disulfide bond" evidence="12">
    <location>
        <begin position="385"/>
        <end position="394"/>
    </location>
</feature>
<comment type="caution">
    <text evidence="12">Lacks conserved residue(s) required for the propagation of feature annotation.</text>
</comment>
<proteinExistence type="predicted"/>
<dbReference type="GO" id="GO:0007154">
    <property type="term" value="P:cell communication"/>
    <property type="evidence" value="ECO:0007669"/>
    <property type="project" value="UniProtKB-ARBA"/>
</dbReference>
<evidence type="ECO:0000256" key="1">
    <source>
        <dbReference type="ARBA" id="ARBA00004251"/>
    </source>
</evidence>
<dbReference type="FunFam" id="2.10.25.10:FF:000391">
    <property type="entry name" value="Weary, isoform C"/>
    <property type="match status" value="1"/>
</dbReference>
<dbReference type="Gene3D" id="2.10.25.10">
    <property type="entry name" value="Laminin"/>
    <property type="match status" value="3"/>
</dbReference>
<feature type="disulfide bond" evidence="12">
    <location>
        <begin position="423"/>
        <end position="432"/>
    </location>
</feature>
<keyword evidence="3 12" id="KW-0245">EGF-like domain</keyword>
<evidence type="ECO:0000256" key="9">
    <source>
        <dbReference type="ARBA" id="ARBA00023136"/>
    </source>
</evidence>
<feature type="disulfide bond" evidence="12">
    <location>
        <begin position="328"/>
        <end position="345"/>
    </location>
</feature>
<comment type="caution">
    <text evidence="14">The sequence shown here is derived from an EMBL/GenBank/DDBJ whole genome shotgun (WGS) entry which is preliminary data.</text>
</comment>
<dbReference type="PROSITE" id="PS01186">
    <property type="entry name" value="EGF_2"/>
    <property type="match status" value="3"/>
</dbReference>
<protein>
    <recommendedName>
        <fullName evidence="13">EGF-like domain-containing protein</fullName>
    </recommendedName>
</protein>
<dbReference type="PROSITE" id="PS00022">
    <property type="entry name" value="EGF_1"/>
    <property type="match status" value="3"/>
</dbReference>
<dbReference type="PANTHER" id="PTHR24049">
    <property type="entry name" value="CRUMBS FAMILY MEMBER"/>
    <property type="match status" value="1"/>
</dbReference>
<keyword evidence="9" id="KW-0472">Membrane</keyword>
<dbReference type="FunFam" id="2.10.25.10:FF:000118">
    <property type="entry name" value="protein delta homolog 2"/>
    <property type="match status" value="1"/>
</dbReference>
<feature type="domain" description="EGF-like" evidence="13">
    <location>
        <begin position="319"/>
        <end position="357"/>
    </location>
</feature>
<feature type="domain" description="EGF-like" evidence="13">
    <location>
        <begin position="397"/>
        <end position="433"/>
    </location>
</feature>
<dbReference type="PROSITE" id="PS01187">
    <property type="entry name" value="EGF_CA"/>
    <property type="match status" value="1"/>
</dbReference>
<sequence>CTIQVQFFFKLGWVYGSGPGCNQSTIGQLVTGMNTTYWYCENGCGSRLPLNNVNYICTGASVTENYNQGERSFRYTFSGPGPFTVSFTGSAWISLSDSKGGKWNISTVVNLALRSDTGRPNNSPQSVSKPAYIMQYNCFETLQIPVIDLDGDNTRCRWANADECGGICNGVPSGTLDPVTCTLRFPANHTQNGWFGVAITVEDFPSSTITAGGVTYTPNDAISAVPLQLTGSCTDRPKFVTNTPAEGQLFIIPAGQSISINVYAQSSRTINSISLTAPAGVSQSSLQNDDIGRSDVKFIQISWTPTLQQKGSHILCVQADDSVGSTPCLNNATCIRTGYTDDFTCSCLPGFTGQLCEEDIDECASGPCLNNATCNDHVNEYSCTCVAGYTGIICETDIDECASGPCLHDATCNDHINSYSCTCVAGFTGTVCETGNENKI</sequence>
<dbReference type="SMART" id="SM00179">
    <property type="entry name" value="EGF_CA"/>
    <property type="match status" value="3"/>
</dbReference>
<keyword evidence="8" id="KW-1133">Transmembrane helix</keyword>
<keyword evidence="7" id="KW-0106">Calcium</keyword>
<dbReference type="PROSITE" id="PS00010">
    <property type="entry name" value="ASX_HYDROXYL"/>
    <property type="match status" value="2"/>
</dbReference>
<evidence type="ECO:0000256" key="10">
    <source>
        <dbReference type="ARBA" id="ARBA00023157"/>
    </source>
</evidence>
<dbReference type="InterPro" id="IPR001881">
    <property type="entry name" value="EGF-like_Ca-bd_dom"/>
</dbReference>
<feature type="non-terminal residue" evidence="14">
    <location>
        <position position="1"/>
    </location>
</feature>
<feature type="disulfide bond" evidence="12">
    <location>
        <begin position="347"/>
        <end position="356"/>
    </location>
</feature>
<dbReference type="Proteomes" id="UP001186944">
    <property type="component" value="Unassembled WGS sequence"/>
</dbReference>
<dbReference type="InterPro" id="IPR000742">
    <property type="entry name" value="EGF"/>
</dbReference>
<dbReference type="Pfam" id="PF00008">
    <property type="entry name" value="EGF"/>
    <property type="match status" value="3"/>
</dbReference>
<reference evidence="14" key="1">
    <citation type="submission" date="2019-08" db="EMBL/GenBank/DDBJ databases">
        <title>The improved chromosome-level genome for the pearl oyster Pinctada fucata martensii using PacBio sequencing and Hi-C.</title>
        <authorList>
            <person name="Zheng Z."/>
        </authorList>
    </citation>
    <scope>NUCLEOTIDE SEQUENCE</scope>
    <source>
        <strain evidence="14">ZZ-2019</strain>
        <tissue evidence="14">Adductor muscle</tissue>
    </source>
</reference>
<evidence type="ECO:0000256" key="12">
    <source>
        <dbReference type="PROSITE-ProRule" id="PRU00076"/>
    </source>
</evidence>
<dbReference type="PRINTS" id="PR00010">
    <property type="entry name" value="EGFBLOOD"/>
</dbReference>
<accession>A0AA88XX98</accession>
<dbReference type="AlphaFoldDB" id="A0AA88XX98"/>
<dbReference type="CDD" id="cd00054">
    <property type="entry name" value="EGF_CA"/>
    <property type="match status" value="3"/>
</dbReference>
<evidence type="ECO:0000256" key="11">
    <source>
        <dbReference type="ARBA" id="ARBA00023180"/>
    </source>
</evidence>
<organism evidence="14 15">
    <name type="scientific">Pinctada imbricata</name>
    <name type="common">Atlantic pearl-oyster</name>
    <name type="synonym">Pinctada martensii</name>
    <dbReference type="NCBI Taxonomy" id="66713"/>
    <lineage>
        <taxon>Eukaryota</taxon>
        <taxon>Metazoa</taxon>
        <taxon>Spiralia</taxon>
        <taxon>Lophotrochozoa</taxon>
        <taxon>Mollusca</taxon>
        <taxon>Bivalvia</taxon>
        <taxon>Autobranchia</taxon>
        <taxon>Pteriomorphia</taxon>
        <taxon>Pterioida</taxon>
        <taxon>Pterioidea</taxon>
        <taxon>Pteriidae</taxon>
        <taxon>Pinctada</taxon>
    </lineage>
</organism>
<gene>
    <name evidence="14" type="ORF">FSP39_019070</name>
</gene>
<evidence type="ECO:0000313" key="15">
    <source>
        <dbReference type="Proteomes" id="UP001186944"/>
    </source>
</evidence>
<dbReference type="InterPro" id="IPR000152">
    <property type="entry name" value="EGF-type_Asp/Asn_hydroxyl_site"/>
</dbReference>
<dbReference type="InterPro" id="IPR051022">
    <property type="entry name" value="Notch_Cell-Fate_Det"/>
</dbReference>
<keyword evidence="15" id="KW-1185">Reference proteome</keyword>
<evidence type="ECO:0000256" key="7">
    <source>
        <dbReference type="ARBA" id="ARBA00022837"/>
    </source>
</evidence>
<feature type="domain" description="EGF-like" evidence="13">
    <location>
        <begin position="359"/>
        <end position="395"/>
    </location>
</feature>
<dbReference type="SUPFAM" id="SSF57196">
    <property type="entry name" value="EGF/Laminin"/>
    <property type="match status" value="3"/>
</dbReference>
<evidence type="ECO:0000256" key="5">
    <source>
        <dbReference type="ARBA" id="ARBA00022729"/>
    </source>
</evidence>
<dbReference type="PROSITE" id="PS50026">
    <property type="entry name" value="EGF_3"/>
    <property type="match status" value="3"/>
</dbReference>
<keyword evidence="4" id="KW-0812">Transmembrane</keyword>
<dbReference type="InterPro" id="IPR018097">
    <property type="entry name" value="EGF_Ca-bd_CS"/>
</dbReference>
<evidence type="ECO:0000256" key="3">
    <source>
        <dbReference type="ARBA" id="ARBA00022536"/>
    </source>
</evidence>
<keyword evidence="5" id="KW-0732">Signal</keyword>
<name>A0AA88XX98_PINIB</name>
<dbReference type="SMART" id="SM00181">
    <property type="entry name" value="EGF"/>
    <property type="match status" value="3"/>
</dbReference>
<dbReference type="GO" id="GO:0023052">
    <property type="term" value="P:signaling"/>
    <property type="evidence" value="ECO:0007669"/>
    <property type="project" value="UniProtKB-ARBA"/>
</dbReference>
<keyword evidence="11" id="KW-0325">Glycoprotein</keyword>
<evidence type="ECO:0000256" key="2">
    <source>
        <dbReference type="ARBA" id="ARBA00022475"/>
    </source>
</evidence>
<evidence type="ECO:0000256" key="4">
    <source>
        <dbReference type="ARBA" id="ARBA00022692"/>
    </source>
</evidence>
<keyword evidence="2" id="KW-1003">Cell membrane</keyword>
<dbReference type="GO" id="GO:0005886">
    <property type="term" value="C:plasma membrane"/>
    <property type="evidence" value="ECO:0007669"/>
    <property type="project" value="UniProtKB-SubCell"/>
</dbReference>
<evidence type="ECO:0000256" key="6">
    <source>
        <dbReference type="ARBA" id="ARBA00022737"/>
    </source>
</evidence>
<evidence type="ECO:0000259" key="13">
    <source>
        <dbReference type="PROSITE" id="PS50026"/>
    </source>
</evidence>
<comment type="subcellular location">
    <subcellularLocation>
        <location evidence="1">Cell membrane</location>
        <topology evidence="1">Single-pass type I membrane protein</topology>
    </subcellularLocation>
</comment>
<keyword evidence="10 12" id="KW-1015">Disulfide bond</keyword>
<keyword evidence="6" id="KW-0677">Repeat</keyword>
<dbReference type="FunFam" id="2.10.25.10:FF:000784">
    <property type="entry name" value="Uncharacterized protein"/>
    <property type="match status" value="1"/>
</dbReference>